<dbReference type="InterPro" id="IPR025525">
    <property type="entry name" value="hAT-like_transposase_RNase-H"/>
</dbReference>
<dbReference type="GO" id="GO:0005634">
    <property type="term" value="C:nucleus"/>
    <property type="evidence" value="ECO:0007669"/>
    <property type="project" value="UniProtKB-SubCell"/>
</dbReference>
<dbReference type="PANTHER" id="PTHR46481">
    <property type="entry name" value="ZINC FINGER BED DOMAIN-CONTAINING PROTEIN 4"/>
    <property type="match status" value="1"/>
</dbReference>
<evidence type="ECO:0000259" key="9">
    <source>
        <dbReference type="Pfam" id="PF14372"/>
    </source>
</evidence>
<evidence type="ECO:0000259" key="8">
    <source>
        <dbReference type="Pfam" id="PF05699"/>
    </source>
</evidence>
<dbReference type="InterPro" id="IPR008906">
    <property type="entry name" value="HATC_C_dom"/>
</dbReference>
<dbReference type="PANTHER" id="PTHR46481:SF10">
    <property type="entry name" value="ZINC FINGER BED DOMAIN-CONTAINING PROTEIN 39"/>
    <property type="match status" value="1"/>
</dbReference>
<feature type="compositionally biased region" description="Polar residues" evidence="7">
    <location>
        <begin position="388"/>
        <end position="397"/>
    </location>
</feature>
<dbReference type="GO" id="GO:0046983">
    <property type="term" value="F:protein dimerization activity"/>
    <property type="evidence" value="ECO:0007669"/>
    <property type="project" value="InterPro"/>
</dbReference>
<organism evidence="10">
    <name type="scientific">Brassica oleracea</name>
    <name type="common">Wild cabbage</name>
    <dbReference type="NCBI Taxonomy" id="3712"/>
    <lineage>
        <taxon>Eukaryota</taxon>
        <taxon>Viridiplantae</taxon>
        <taxon>Streptophyta</taxon>
        <taxon>Embryophyta</taxon>
        <taxon>Tracheophyta</taxon>
        <taxon>Spermatophyta</taxon>
        <taxon>Magnoliopsida</taxon>
        <taxon>eudicotyledons</taxon>
        <taxon>Gunneridae</taxon>
        <taxon>Pentapetalae</taxon>
        <taxon>rosids</taxon>
        <taxon>malvids</taxon>
        <taxon>Brassicales</taxon>
        <taxon>Brassicaceae</taxon>
        <taxon>Brassiceae</taxon>
        <taxon>Brassica</taxon>
    </lineage>
</organism>
<dbReference type="AlphaFoldDB" id="A0A3P6GJB0"/>
<keyword evidence="3" id="KW-0863">Zinc-finger</keyword>
<comment type="subcellular location">
    <subcellularLocation>
        <location evidence="1">Nucleus</location>
    </subcellularLocation>
</comment>
<feature type="region of interest" description="Disordered" evidence="7">
    <location>
        <begin position="386"/>
        <end position="411"/>
    </location>
</feature>
<gene>
    <name evidence="10" type="ORF">BOLC8T52053H</name>
</gene>
<accession>A0A3P6GJB0</accession>
<evidence type="ECO:0000256" key="7">
    <source>
        <dbReference type="SAM" id="MobiDB-lite"/>
    </source>
</evidence>
<evidence type="ECO:0000256" key="3">
    <source>
        <dbReference type="ARBA" id="ARBA00022771"/>
    </source>
</evidence>
<evidence type="ECO:0000256" key="5">
    <source>
        <dbReference type="ARBA" id="ARBA00023125"/>
    </source>
</evidence>
<dbReference type="Pfam" id="PF14372">
    <property type="entry name" value="hAT-like_RNase-H"/>
    <property type="match status" value="1"/>
</dbReference>
<dbReference type="GO" id="GO:0003677">
    <property type="term" value="F:DNA binding"/>
    <property type="evidence" value="ECO:0007669"/>
    <property type="project" value="UniProtKB-KW"/>
</dbReference>
<keyword evidence="2" id="KW-0479">Metal-binding</keyword>
<name>A0A3P6GJB0_BRAOL</name>
<feature type="domain" description="HAT C-terminal dimerisation" evidence="8">
    <location>
        <begin position="442"/>
        <end position="513"/>
    </location>
</feature>
<dbReference type="SUPFAM" id="SSF53098">
    <property type="entry name" value="Ribonuclease H-like"/>
    <property type="match status" value="1"/>
</dbReference>
<dbReference type="InterPro" id="IPR012337">
    <property type="entry name" value="RNaseH-like_sf"/>
</dbReference>
<keyword evidence="4" id="KW-0862">Zinc</keyword>
<evidence type="ECO:0000256" key="1">
    <source>
        <dbReference type="ARBA" id="ARBA00004123"/>
    </source>
</evidence>
<dbReference type="Pfam" id="PF05699">
    <property type="entry name" value="Dimer_Tnp_hAT"/>
    <property type="match status" value="1"/>
</dbReference>
<keyword evidence="6" id="KW-0539">Nucleus</keyword>
<evidence type="ECO:0000256" key="6">
    <source>
        <dbReference type="ARBA" id="ARBA00023242"/>
    </source>
</evidence>
<keyword evidence="5" id="KW-0238">DNA-binding</keyword>
<proteinExistence type="predicted"/>
<sequence length="519" mass="58905">MSKMIIMHDYPLRVVDHFAGFLKALRPQFSIPRLDTIHDDCVLMFLSQKQKLSDIIAKIPGGVNLTVDVWSSKQSVGYAFVSGHFVDQDWHLTQLLLNVSVVASPDSDSALNQPLKACLSEWKLEGKVSSITVNKNCIDNLRGFLSVKNQHVLNGQFMAQEALGDEQLIKKVRDSIKFIKTNEACGDKFDGLKKLFPTDDQYKDLNVDNKTRWDTSYNMLLAGYEHRQLLSCLETCYPDYKISSISPQDWRKIDGLCLCLKVIFQAGNVLTRPKHLTANELYHEMIKLQLKLSHAAMCVEDLDVGNLANSLWEKFDLYWRGCFLVLAVAVVMDPRCKMEIIKDNFTELYGEEDAEKWIKTVSDAVHDLYISYGEQNLMDANMEVAQEPETSPQVEQTTESHQHEGHHKVEKQDHMGDVLLQEGTTLVTIGDSLSDFEIFLTELNRYLGETLVVGSEDFDVLSWWRIAADILPIPCSTVSPDSVFDTEVKEMDSYRTSLSSGTLEALLCTKDWLKNPETL</sequence>
<dbReference type="InterPro" id="IPR052035">
    <property type="entry name" value="ZnF_BED_domain_contain"/>
</dbReference>
<evidence type="ECO:0000313" key="10">
    <source>
        <dbReference type="EMBL" id="VDD58824.1"/>
    </source>
</evidence>
<dbReference type="EMBL" id="LR031879">
    <property type="protein sequence ID" value="VDD58824.1"/>
    <property type="molecule type" value="Genomic_DNA"/>
</dbReference>
<evidence type="ECO:0000256" key="2">
    <source>
        <dbReference type="ARBA" id="ARBA00022723"/>
    </source>
</evidence>
<evidence type="ECO:0000256" key="4">
    <source>
        <dbReference type="ARBA" id="ARBA00022833"/>
    </source>
</evidence>
<reference evidence="10" key="1">
    <citation type="submission" date="2018-11" db="EMBL/GenBank/DDBJ databases">
        <authorList>
            <consortium name="Genoscope - CEA"/>
            <person name="William W."/>
        </authorList>
    </citation>
    <scope>NUCLEOTIDE SEQUENCE</scope>
</reference>
<dbReference type="GO" id="GO:0008270">
    <property type="term" value="F:zinc ion binding"/>
    <property type="evidence" value="ECO:0007669"/>
    <property type="project" value="UniProtKB-KW"/>
</dbReference>
<protein>
    <recommendedName>
        <fullName evidence="11">HAT C-terminal dimerisation domain-containing protein</fullName>
    </recommendedName>
</protein>
<feature type="domain" description="hAT-like transposase RNase-H fold" evidence="9">
    <location>
        <begin position="273"/>
        <end position="372"/>
    </location>
</feature>
<evidence type="ECO:0008006" key="11">
    <source>
        <dbReference type="Google" id="ProtNLM"/>
    </source>
</evidence>